<protein>
    <submittedName>
        <fullName evidence="1">Uncharacterized protein</fullName>
    </submittedName>
</protein>
<keyword evidence="2" id="KW-1185">Reference proteome</keyword>
<organism evidence="1 2">
    <name type="scientific">Linum tenue</name>
    <dbReference type="NCBI Taxonomy" id="586396"/>
    <lineage>
        <taxon>Eukaryota</taxon>
        <taxon>Viridiplantae</taxon>
        <taxon>Streptophyta</taxon>
        <taxon>Embryophyta</taxon>
        <taxon>Tracheophyta</taxon>
        <taxon>Spermatophyta</taxon>
        <taxon>Magnoliopsida</taxon>
        <taxon>eudicotyledons</taxon>
        <taxon>Gunneridae</taxon>
        <taxon>Pentapetalae</taxon>
        <taxon>rosids</taxon>
        <taxon>fabids</taxon>
        <taxon>Malpighiales</taxon>
        <taxon>Linaceae</taxon>
        <taxon>Linum</taxon>
    </lineage>
</organism>
<gene>
    <name evidence="1" type="ORF">LITE_LOCUS47848</name>
</gene>
<proteinExistence type="predicted"/>
<feature type="non-terminal residue" evidence="1">
    <location>
        <position position="50"/>
    </location>
</feature>
<evidence type="ECO:0000313" key="1">
    <source>
        <dbReference type="EMBL" id="CAI0556126.1"/>
    </source>
</evidence>
<comment type="caution">
    <text evidence="1">The sequence shown here is derived from an EMBL/GenBank/DDBJ whole genome shotgun (WGS) entry which is preliminary data.</text>
</comment>
<dbReference type="EMBL" id="CAMGYJ010000010">
    <property type="protein sequence ID" value="CAI0556126.1"/>
    <property type="molecule type" value="Genomic_DNA"/>
</dbReference>
<evidence type="ECO:0000313" key="2">
    <source>
        <dbReference type="Proteomes" id="UP001154282"/>
    </source>
</evidence>
<reference evidence="1" key="1">
    <citation type="submission" date="2022-08" db="EMBL/GenBank/DDBJ databases">
        <authorList>
            <person name="Gutierrez-Valencia J."/>
        </authorList>
    </citation>
    <scope>NUCLEOTIDE SEQUENCE</scope>
</reference>
<dbReference type="AlphaFoldDB" id="A0AAV0RFW5"/>
<sequence length="50" mass="5793">MAQPTVNSCRFMPSNRMKQTRSSDYGFVPFQFEDGQSKLASTKRNLDFEI</sequence>
<accession>A0AAV0RFW5</accession>
<dbReference type="Proteomes" id="UP001154282">
    <property type="component" value="Unassembled WGS sequence"/>
</dbReference>
<name>A0AAV0RFW5_9ROSI</name>